<dbReference type="InterPro" id="IPR023753">
    <property type="entry name" value="FAD/NAD-binding_dom"/>
</dbReference>
<accession>A0A7X6RZZ7</accession>
<dbReference type="InterPro" id="IPR028202">
    <property type="entry name" value="Reductase_C"/>
</dbReference>
<evidence type="ECO:0000256" key="2">
    <source>
        <dbReference type="ARBA" id="ARBA00022630"/>
    </source>
</evidence>
<dbReference type="Pfam" id="PF07992">
    <property type="entry name" value="Pyr_redox_2"/>
    <property type="match status" value="1"/>
</dbReference>
<dbReference type="PRINTS" id="PR00411">
    <property type="entry name" value="PNDRDTASEI"/>
</dbReference>
<dbReference type="Proteomes" id="UP000518188">
    <property type="component" value="Unassembled WGS sequence"/>
</dbReference>
<dbReference type="Gene3D" id="3.50.50.60">
    <property type="entry name" value="FAD/NAD(P)-binding domain"/>
    <property type="match status" value="2"/>
</dbReference>
<proteinExistence type="predicted"/>
<evidence type="ECO:0000259" key="5">
    <source>
        <dbReference type="Pfam" id="PF07992"/>
    </source>
</evidence>
<sequence>MIHTGVTEAVVVVGAGQAGAQTVTSLRQRGFEGQITLLGDEPALPYQRPPLSKAFLAGTLPLDRLYLRPAAFYQQAQVDVMVDTRVSELDTENRRVRLTDGRAISFDHLVLATGGRPRPLACPGADHPRVHYLRTVTDVDRIRSQFHPGTRLVLVGGGYIGLEIAAVAAELGLTVTVLEAQTTVLARVTCPTVARFFEHTHRRAGVTIRCATTVTRIHDSSSTARIELDSGEYIDADLVIVGIGLLPNVDLALAAGLTCESGIVVDSRCQTSAPSIYAAGDCTQYPSPIYGRPLHLESVHNAIEQAKTAAAAILGRDEPFRQVPWFWSDQYNIKLQTAGVNEGYDDVIIRGDPASASFAAFYMRAGKLLAVDAINRPREFMASKTLIAERAEVDPTQLADESLPLTAHAAAVNGPTRATSPTSL</sequence>
<evidence type="ECO:0000313" key="7">
    <source>
        <dbReference type="EMBL" id="NKZ15772.1"/>
    </source>
</evidence>
<dbReference type="RefSeq" id="WP_044524793.1">
    <property type="nucleotide sequence ID" value="NZ_HG322954.1"/>
</dbReference>
<dbReference type="InterPro" id="IPR050446">
    <property type="entry name" value="FAD-oxidoreductase/Apoptosis"/>
</dbReference>
<dbReference type="Gene3D" id="3.30.390.30">
    <property type="match status" value="1"/>
</dbReference>
<evidence type="ECO:0000256" key="4">
    <source>
        <dbReference type="ARBA" id="ARBA00023002"/>
    </source>
</evidence>
<dbReference type="SUPFAM" id="SSF55424">
    <property type="entry name" value="FAD/NAD-linked reductases, dimerisation (C-terminal) domain"/>
    <property type="match status" value="1"/>
</dbReference>
<keyword evidence="3" id="KW-0274">FAD</keyword>
<comment type="caution">
    <text evidence="7">The sequence shown here is derived from an EMBL/GenBank/DDBJ whole genome shotgun (WGS) entry which is preliminary data.</text>
</comment>
<evidence type="ECO:0000259" key="6">
    <source>
        <dbReference type="Pfam" id="PF14759"/>
    </source>
</evidence>
<dbReference type="PANTHER" id="PTHR43557:SF2">
    <property type="entry name" value="RIESKE DOMAIN-CONTAINING PROTEIN-RELATED"/>
    <property type="match status" value="1"/>
</dbReference>
<dbReference type="GO" id="GO:0016651">
    <property type="term" value="F:oxidoreductase activity, acting on NAD(P)H"/>
    <property type="evidence" value="ECO:0007669"/>
    <property type="project" value="TreeGrafter"/>
</dbReference>
<evidence type="ECO:0000256" key="1">
    <source>
        <dbReference type="ARBA" id="ARBA00001974"/>
    </source>
</evidence>
<evidence type="ECO:0000256" key="3">
    <source>
        <dbReference type="ARBA" id="ARBA00022827"/>
    </source>
</evidence>
<keyword evidence="2" id="KW-0285">Flavoprotein</keyword>
<feature type="domain" description="FAD/NAD(P)-binding" evidence="5">
    <location>
        <begin position="10"/>
        <end position="306"/>
    </location>
</feature>
<dbReference type="GO" id="GO:0005737">
    <property type="term" value="C:cytoplasm"/>
    <property type="evidence" value="ECO:0007669"/>
    <property type="project" value="TreeGrafter"/>
</dbReference>
<dbReference type="PRINTS" id="PR00368">
    <property type="entry name" value="FADPNR"/>
</dbReference>
<feature type="domain" description="Reductase C-terminal" evidence="6">
    <location>
        <begin position="325"/>
        <end position="407"/>
    </location>
</feature>
<dbReference type="EMBL" id="JAAXPJ010000028">
    <property type="protein sequence ID" value="NKZ15772.1"/>
    <property type="molecule type" value="Genomic_DNA"/>
</dbReference>
<dbReference type="InterPro" id="IPR036188">
    <property type="entry name" value="FAD/NAD-bd_sf"/>
</dbReference>
<dbReference type="Pfam" id="PF14759">
    <property type="entry name" value="Reductase_C"/>
    <property type="match status" value="1"/>
</dbReference>
<comment type="cofactor">
    <cofactor evidence="1">
        <name>FAD</name>
        <dbReference type="ChEBI" id="CHEBI:57692"/>
    </cofactor>
</comment>
<dbReference type="PANTHER" id="PTHR43557">
    <property type="entry name" value="APOPTOSIS-INDUCING FACTOR 1"/>
    <property type="match status" value="1"/>
</dbReference>
<keyword evidence="4" id="KW-0560">Oxidoreductase</keyword>
<evidence type="ECO:0000313" key="8">
    <source>
        <dbReference type="Proteomes" id="UP000518188"/>
    </source>
</evidence>
<name>A0A7X6RZZ7_9MYCO</name>
<organism evidence="7 8">
    <name type="scientific">Mycolicibacterium septicum DSM 44393</name>
    <dbReference type="NCBI Taxonomy" id="1341646"/>
    <lineage>
        <taxon>Bacteria</taxon>
        <taxon>Bacillati</taxon>
        <taxon>Actinomycetota</taxon>
        <taxon>Actinomycetes</taxon>
        <taxon>Mycobacteriales</taxon>
        <taxon>Mycobacteriaceae</taxon>
        <taxon>Mycolicibacterium</taxon>
    </lineage>
</organism>
<gene>
    <name evidence="7" type="ORF">HGA11_32890</name>
</gene>
<dbReference type="AlphaFoldDB" id="A0A7X6RZZ7"/>
<dbReference type="SUPFAM" id="SSF51905">
    <property type="entry name" value="FAD/NAD(P)-binding domain"/>
    <property type="match status" value="2"/>
</dbReference>
<reference evidence="7 8" key="1">
    <citation type="submission" date="2020-04" db="EMBL/GenBank/DDBJ databases">
        <title>MicrobeNet Type strains.</title>
        <authorList>
            <person name="Nicholson A.C."/>
        </authorList>
    </citation>
    <scope>NUCLEOTIDE SEQUENCE [LARGE SCALE GENOMIC DNA]</scope>
    <source>
        <strain evidence="7 8">ATCC 700731</strain>
    </source>
</reference>
<protein>
    <submittedName>
        <fullName evidence="7">FAD-dependent oxidoreductase</fullName>
    </submittedName>
</protein>
<dbReference type="InterPro" id="IPR016156">
    <property type="entry name" value="FAD/NAD-linked_Rdtase_dimer_sf"/>
</dbReference>